<evidence type="ECO:0000313" key="4">
    <source>
        <dbReference type="Proteomes" id="UP000307943"/>
    </source>
</evidence>
<sequence>MESRLKKSTMFLGLLILTSIIACSDETGPAATTAVPKTSATTESGMSIASQPSPQVVGPVTAPQSPPSDEPVAEPSLSMSDRSTSVLEPQPNRLEVCGTSEFGRGAQTTRLPLRCIRANYGLDGPNGPPMLAPQKTIKVESYVIPSGFRKSLAAYWMNLGDNEHGVLLLAPKDWSLLSADVGANGSHGIRLVHPDDPEQFIDYFDQGGCQGCLIPNIGTYFPQLKSWAEEQGYEVNPQPGINERTTLTPNLVAYRKQTEKSGYALHGVAYQEHGGGGGVFRSVEIQLPASAKATATIILNLFAALHPDPLK</sequence>
<feature type="region of interest" description="Disordered" evidence="1">
    <location>
        <begin position="28"/>
        <end position="89"/>
    </location>
</feature>
<organism evidence="3 4">
    <name type="scientific">Paenibacillus hemerocallicola</name>
    <dbReference type="NCBI Taxonomy" id="1172614"/>
    <lineage>
        <taxon>Bacteria</taxon>
        <taxon>Bacillati</taxon>
        <taxon>Bacillota</taxon>
        <taxon>Bacilli</taxon>
        <taxon>Bacillales</taxon>
        <taxon>Paenibacillaceae</taxon>
        <taxon>Paenibacillus</taxon>
    </lineage>
</organism>
<feature type="chain" id="PRO_5038874582" evidence="2">
    <location>
        <begin position="25"/>
        <end position="311"/>
    </location>
</feature>
<gene>
    <name evidence="3" type="ORF">FE784_40295</name>
</gene>
<dbReference type="Pfam" id="PF16142">
    <property type="entry name" value="DUF4850"/>
    <property type="match status" value="1"/>
</dbReference>
<dbReference type="OrthoDB" id="2606423at2"/>
<evidence type="ECO:0000256" key="1">
    <source>
        <dbReference type="SAM" id="MobiDB-lite"/>
    </source>
</evidence>
<feature type="compositionally biased region" description="Polar residues" evidence="1">
    <location>
        <begin position="77"/>
        <end position="87"/>
    </location>
</feature>
<dbReference type="InterPro" id="IPR032322">
    <property type="entry name" value="DUF4850"/>
</dbReference>
<keyword evidence="2" id="KW-0732">Signal</keyword>
<proteinExistence type="predicted"/>
<protein>
    <submittedName>
        <fullName evidence="3">DUF4850 domain-containing protein</fullName>
    </submittedName>
</protein>
<dbReference type="Proteomes" id="UP000307943">
    <property type="component" value="Unassembled WGS sequence"/>
</dbReference>
<feature type="compositionally biased region" description="Polar residues" evidence="1">
    <location>
        <begin position="35"/>
        <end position="54"/>
    </location>
</feature>
<name>A0A5C4SV75_9BACL</name>
<evidence type="ECO:0000313" key="3">
    <source>
        <dbReference type="EMBL" id="TNJ53768.1"/>
    </source>
</evidence>
<comment type="caution">
    <text evidence="3">The sequence shown here is derived from an EMBL/GenBank/DDBJ whole genome shotgun (WGS) entry which is preliminary data.</text>
</comment>
<evidence type="ECO:0000256" key="2">
    <source>
        <dbReference type="SAM" id="SignalP"/>
    </source>
</evidence>
<dbReference type="EMBL" id="VDCQ01000136">
    <property type="protein sequence ID" value="TNJ53768.1"/>
    <property type="molecule type" value="Genomic_DNA"/>
</dbReference>
<dbReference type="PROSITE" id="PS51257">
    <property type="entry name" value="PROKAR_LIPOPROTEIN"/>
    <property type="match status" value="1"/>
</dbReference>
<feature type="signal peptide" evidence="2">
    <location>
        <begin position="1"/>
        <end position="24"/>
    </location>
</feature>
<accession>A0A5C4SV75</accession>
<dbReference type="RefSeq" id="WP_139607939.1">
    <property type="nucleotide sequence ID" value="NZ_VDCQ01000136.1"/>
</dbReference>
<dbReference type="AlphaFoldDB" id="A0A5C4SV75"/>
<keyword evidence="4" id="KW-1185">Reference proteome</keyword>
<reference evidence="3 4" key="1">
    <citation type="submission" date="2019-05" db="EMBL/GenBank/DDBJ databases">
        <title>We sequenced the genome of Paenibacillus hemerocallicola KCTC 33185 for further insight into its adaptation and study the phylogeny of Paenibacillus.</title>
        <authorList>
            <person name="Narsing Rao M.P."/>
        </authorList>
    </citation>
    <scope>NUCLEOTIDE SEQUENCE [LARGE SCALE GENOMIC DNA]</scope>
    <source>
        <strain evidence="3 4">KCTC 33185</strain>
    </source>
</reference>